<comment type="catalytic activity">
    <reaction evidence="8">
        <text>3-dehydro-D-erythronate + ATP = 3-dehydro-4-O-phospho-D-erythronate + ADP + H(+)</text>
        <dbReference type="Rhea" id="RHEA:52556"/>
        <dbReference type="ChEBI" id="CHEBI:15378"/>
        <dbReference type="ChEBI" id="CHEBI:30616"/>
        <dbReference type="ChEBI" id="CHEBI:57958"/>
        <dbReference type="ChEBI" id="CHEBI:136593"/>
        <dbReference type="ChEBI" id="CHEBI:456216"/>
        <dbReference type="EC" id="2.7.1.217"/>
    </reaction>
</comment>
<evidence type="ECO:0000256" key="7">
    <source>
        <dbReference type="ARBA" id="ARBA00035898"/>
    </source>
</evidence>
<feature type="domain" description="Four-carbon acid sugar kinase nucleotide binding" evidence="14">
    <location>
        <begin position="262"/>
        <end position="418"/>
    </location>
</feature>
<accession>A0A6N6MVD0</accession>
<keyword evidence="4 15" id="KW-0418">Kinase</keyword>
<dbReference type="InterPro" id="IPR042213">
    <property type="entry name" value="NBD_C_sf"/>
</dbReference>
<dbReference type="EC" id="2.7.1.217" evidence="10"/>
<dbReference type="Gene3D" id="3.40.50.10840">
    <property type="entry name" value="Putative sugar-binding, N-terminal domain"/>
    <property type="match status" value="1"/>
</dbReference>
<dbReference type="InterPro" id="IPR031475">
    <property type="entry name" value="NBD_C"/>
</dbReference>
<keyword evidence="16" id="KW-1185">Reference proteome</keyword>
<dbReference type="InterPro" id="IPR010737">
    <property type="entry name" value="4-carb_acid_sugar_kinase_N"/>
</dbReference>
<evidence type="ECO:0000256" key="8">
    <source>
        <dbReference type="ARBA" id="ARBA00036346"/>
    </source>
</evidence>
<keyword evidence="3" id="KW-0547">Nucleotide-binding</keyword>
<dbReference type="InterPro" id="IPR037051">
    <property type="entry name" value="4-carb_acid_sugar_kinase_N_sf"/>
</dbReference>
<dbReference type="Pfam" id="PF17042">
    <property type="entry name" value="NBD_C"/>
    <property type="match status" value="1"/>
</dbReference>
<evidence type="ECO:0000259" key="14">
    <source>
        <dbReference type="Pfam" id="PF17042"/>
    </source>
</evidence>
<dbReference type="GO" id="GO:0005524">
    <property type="term" value="F:ATP binding"/>
    <property type="evidence" value="ECO:0007669"/>
    <property type="project" value="UniProtKB-KW"/>
</dbReference>
<keyword evidence="5" id="KW-0067">ATP-binding</keyword>
<evidence type="ECO:0000313" key="15">
    <source>
        <dbReference type="EMBL" id="KAB1073667.1"/>
    </source>
</evidence>
<dbReference type="InterPro" id="IPR050007">
    <property type="entry name" value="OtnK"/>
</dbReference>
<evidence type="ECO:0000256" key="6">
    <source>
        <dbReference type="ARBA" id="ARBA00023277"/>
    </source>
</evidence>
<evidence type="ECO:0000256" key="5">
    <source>
        <dbReference type="ARBA" id="ARBA00022840"/>
    </source>
</evidence>
<comment type="catalytic activity">
    <reaction evidence="7">
        <text>3-dehydro-L-erythronate + ATP = 3-dehydro-4-O-phospho-L-erythronate + ADP + H(+)</text>
        <dbReference type="Rhea" id="RHEA:52552"/>
        <dbReference type="ChEBI" id="CHEBI:15378"/>
        <dbReference type="ChEBI" id="CHEBI:30616"/>
        <dbReference type="ChEBI" id="CHEBI:136592"/>
        <dbReference type="ChEBI" id="CHEBI:136670"/>
        <dbReference type="ChEBI" id="CHEBI:456216"/>
        <dbReference type="EC" id="2.7.1.217"/>
    </reaction>
</comment>
<sequence length="426" mass="43185">MSPRPLALGAVADDYTGASDLANTLTRAGLRTVQTIGVPDPGLALPEVDAVVVALKSRSIPADQAVERSRAAERWLRARGATHVLFKICSTFDSTDAGNIGPVLDALRADSGAPIALVTPAFPETGRTVYQGHLFVGARPLNESPLKDHPLNPMRDADLVRVLARQSAAPVGLVDIATVAEGVDAVTARLDALARSGHGSAIADTIVESDLEILGRAALGHPLSVGASGLGLGLARALVAAGRGSPSADALPGEGVGGHAACLAGSCSQATLDQIAAAEGHMPVLRLDPERLLSDPHAVEAAIAWAAERLDTGPVLIATSGTPEAVRALQARHGGAGIGHAIEVANAATAAGLVARGVRRLVVAGGETSGAVVDHLGLRAFLLGPEIAAGVPVLRTASGPEPMLLALKSGNFGGRDFFARALALMR</sequence>
<protein>
    <recommendedName>
        <fullName evidence="11">3-oxo-tetronate kinase</fullName>
        <ecNumber evidence="10">2.7.1.217</ecNumber>
    </recommendedName>
    <alternativeName>
        <fullName evidence="12">3-dehydrotetronate 4-kinase</fullName>
    </alternativeName>
</protein>
<name>A0A6N6MVD0_9HYPH</name>
<evidence type="ECO:0000256" key="11">
    <source>
        <dbReference type="ARBA" id="ARBA00039461"/>
    </source>
</evidence>
<dbReference type="Proteomes" id="UP000441523">
    <property type="component" value="Unassembled WGS sequence"/>
</dbReference>
<evidence type="ECO:0000256" key="2">
    <source>
        <dbReference type="ARBA" id="ARBA00022679"/>
    </source>
</evidence>
<dbReference type="EMBL" id="VZZJ01000007">
    <property type="protein sequence ID" value="KAB1073667.1"/>
    <property type="molecule type" value="Genomic_DNA"/>
</dbReference>
<evidence type="ECO:0000256" key="12">
    <source>
        <dbReference type="ARBA" id="ARBA00041377"/>
    </source>
</evidence>
<evidence type="ECO:0000256" key="3">
    <source>
        <dbReference type="ARBA" id="ARBA00022741"/>
    </source>
</evidence>
<dbReference type="RefSeq" id="WP_150963425.1">
    <property type="nucleotide sequence ID" value="NZ_VZZJ01000007.1"/>
</dbReference>
<dbReference type="SUPFAM" id="SSF142764">
    <property type="entry name" value="YgbK-like"/>
    <property type="match status" value="1"/>
</dbReference>
<organism evidence="15 16">
    <name type="scientific">Methylobacterium planeticum</name>
    <dbReference type="NCBI Taxonomy" id="2615211"/>
    <lineage>
        <taxon>Bacteria</taxon>
        <taxon>Pseudomonadati</taxon>
        <taxon>Pseudomonadota</taxon>
        <taxon>Alphaproteobacteria</taxon>
        <taxon>Hyphomicrobiales</taxon>
        <taxon>Methylobacteriaceae</taxon>
        <taxon>Methylobacterium</taxon>
    </lineage>
</organism>
<keyword evidence="6" id="KW-0119">Carbohydrate metabolism</keyword>
<dbReference type="Pfam" id="PF07005">
    <property type="entry name" value="SBD_N"/>
    <property type="match status" value="1"/>
</dbReference>
<evidence type="ECO:0000259" key="13">
    <source>
        <dbReference type="Pfam" id="PF07005"/>
    </source>
</evidence>
<feature type="domain" description="Four-carbon acid sugar kinase N-terminal" evidence="13">
    <location>
        <begin position="8"/>
        <end position="232"/>
    </location>
</feature>
<comment type="caution">
    <text evidence="15">The sequence shown here is derived from an EMBL/GenBank/DDBJ whole genome shotgun (WGS) entry which is preliminary data.</text>
</comment>
<evidence type="ECO:0000256" key="9">
    <source>
        <dbReference type="ARBA" id="ARBA00037335"/>
    </source>
</evidence>
<evidence type="ECO:0000256" key="10">
    <source>
        <dbReference type="ARBA" id="ARBA00039095"/>
    </source>
</evidence>
<comment type="function">
    <text evidence="9">Catalyzes the ATP-dependent phosphorylation of 3-oxo-tetronate to 3-oxo-tetronate 4-phosphate.</text>
</comment>
<proteinExistence type="inferred from homology"/>
<keyword evidence="2" id="KW-0808">Transferase</keyword>
<evidence type="ECO:0000256" key="1">
    <source>
        <dbReference type="ARBA" id="ARBA00005715"/>
    </source>
</evidence>
<dbReference type="GO" id="GO:0016301">
    <property type="term" value="F:kinase activity"/>
    <property type="evidence" value="ECO:0007669"/>
    <property type="project" value="UniProtKB-KW"/>
</dbReference>
<comment type="similarity">
    <text evidence="1">Belongs to the four-carbon acid sugar kinase family.</text>
</comment>
<evidence type="ECO:0000256" key="4">
    <source>
        <dbReference type="ARBA" id="ARBA00022777"/>
    </source>
</evidence>
<reference evidence="15 16" key="1">
    <citation type="submission" date="2019-09" db="EMBL/GenBank/DDBJ databases">
        <title>YIM 132548 draft genome.</title>
        <authorList>
            <person name="Jiang L."/>
        </authorList>
    </citation>
    <scope>NUCLEOTIDE SEQUENCE [LARGE SCALE GENOMIC DNA]</scope>
    <source>
        <strain evidence="15 16">YIM 132548</strain>
    </source>
</reference>
<evidence type="ECO:0000313" key="16">
    <source>
        <dbReference type="Proteomes" id="UP000441523"/>
    </source>
</evidence>
<gene>
    <name evidence="15" type="ORF">F6X51_10770</name>
</gene>
<dbReference type="NCBIfam" id="NF043035">
    <property type="entry name" value="OxoTetrKin"/>
    <property type="match status" value="1"/>
</dbReference>
<dbReference type="AlphaFoldDB" id="A0A6N6MVD0"/>
<dbReference type="Gene3D" id="3.40.980.20">
    <property type="entry name" value="Four-carbon acid sugar kinase, nucleotide binding domain"/>
    <property type="match status" value="1"/>
</dbReference>